<name>A0A840MMB3_9PROT</name>
<feature type="chain" id="PRO_5032378373" description="Porin" evidence="1">
    <location>
        <begin position="20"/>
        <end position="417"/>
    </location>
</feature>
<evidence type="ECO:0000313" key="3">
    <source>
        <dbReference type="Proteomes" id="UP000575898"/>
    </source>
</evidence>
<dbReference type="AlphaFoldDB" id="A0A840MMB3"/>
<accession>A0A840MMB3</accession>
<sequence length="417" mass="47043">MKKRTTTLLMITLSSSTWAGEVDHDPGRFEWTLNGYYSISAIRTNREGEFYRYIPYGDQDRPAKQRAVDWGPDSKFGLMLGGRWSPEWAAKAQWLLRRGASKEPAIRTRLAFIEYKPRMDWSIKVGRTVQGLLMLEEAMFTDYANLMVRVPHEPYAYVPKSELDGLMLQHDVALGDALLKVQLTAGQSDYYSVNLKRTLRNCVGISLALNQGNATGRVALRTTKLGLYDPILADSTELIRVAARAEGNETLAGEYNEKSFRLDQLALGFEWLDSRWTIRSEIFAFHGDFRPLPKRSVSGSVMAGYRIGKWTPYVGYGEIREYGDKTDTGLRRATPLSQDAATVAELLARSIAGEQRTLSLGVRYDLPNQMAIKFQWDRLSRRGGEQGYLLTEPGALSVAPPDNNHTHIWTLSLQGVF</sequence>
<proteinExistence type="predicted"/>
<organism evidence="2 3">
    <name type="scientific">Chitinivorax tropicus</name>
    <dbReference type="NCBI Taxonomy" id="714531"/>
    <lineage>
        <taxon>Bacteria</taxon>
        <taxon>Pseudomonadati</taxon>
        <taxon>Pseudomonadota</taxon>
        <taxon>Betaproteobacteria</taxon>
        <taxon>Chitinivorax</taxon>
    </lineage>
</organism>
<evidence type="ECO:0008006" key="4">
    <source>
        <dbReference type="Google" id="ProtNLM"/>
    </source>
</evidence>
<comment type="caution">
    <text evidence="2">The sequence shown here is derived from an EMBL/GenBank/DDBJ whole genome shotgun (WGS) entry which is preliminary data.</text>
</comment>
<keyword evidence="3" id="KW-1185">Reference proteome</keyword>
<protein>
    <recommendedName>
        <fullName evidence="4">Porin</fullName>
    </recommendedName>
</protein>
<gene>
    <name evidence="2" type="ORF">HNQ59_001122</name>
</gene>
<reference evidence="2 3" key="1">
    <citation type="submission" date="2020-08" db="EMBL/GenBank/DDBJ databases">
        <title>Genomic Encyclopedia of Type Strains, Phase IV (KMG-IV): sequencing the most valuable type-strain genomes for metagenomic binning, comparative biology and taxonomic classification.</title>
        <authorList>
            <person name="Goeker M."/>
        </authorList>
    </citation>
    <scope>NUCLEOTIDE SEQUENCE [LARGE SCALE GENOMIC DNA]</scope>
    <source>
        <strain evidence="2 3">DSM 27165</strain>
    </source>
</reference>
<dbReference type="Proteomes" id="UP000575898">
    <property type="component" value="Unassembled WGS sequence"/>
</dbReference>
<dbReference type="SUPFAM" id="SSF56935">
    <property type="entry name" value="Porins"/>
    <property type="match status" value="1"/>
</dbReference>
<evidence type="ECO:0000313" key="2">
    <source>
        <dbReference type="EMBL" id="MBB5017852.1"/>
    </source>
</evidence>
<dbReference type="RefSeq" id="WP_184036251.1">
    <property type="nucleotide sequence ID" value="NZ_JACHHY010000005.1"/>
</dbReference>
<keyword evidence="1" id="KW-0732">Signal</keyword>
<feature type="signal peptide" evidence="1">
    <location>
        <begin position="1"/>
        <end position="19"/>
    </location>
</feature>
<dbReference type="EMBL" id="JACHHY010000005">
    <property type="protein sequence ID" value="MBB5017852.1"/>
    <property type="molecule type" value="Genomic_DNA"/>
</dbReference>
<evidence type="ECO:0000256" key="1">
    <source>
        <dbReference type="SAM" id="SignalP"/>
    </source>
</evidence>